<dbReference type="Pfam" id="PF12697">
    <property type="entry name" value="Abhydrolase_6"/>
    <property type="match status" value="1"/>
</dbReference>
<evidence type="ECO:0000259" key="1">
    <source>
        <dbReference type="Pfam" id="PF12697"/>
    </source>
</evidence>
<dbReference type="PANTHER" id="PTHR43194:SF2">
    <property type="entry name" value="PEROXISOMAL MEMBRANE PROTEIN LPX1"/>
    <property type="match status" value="1"/>
</dbReference>
<keyword evidence="4" id="KW-1185">Reference proteome</keyword>
<dbReference type="EMBL" id="BLKU01000003">
    <property type="protein sequence ID" value="GFG65204.1"/>
    <property type="molecule type" value="Genomic_DNA"/>
</dbReference>
<dbReference type="PANTHER" id="PTHR43194">
    <property type="entry name" value="HYDROLASE ALPHA/BETA FOLD FAMILY"/>
    <property type="match status" value="1"/>
</dbReference>
<dbReference type="InterPro" id="IPR050228">
    <property type="entry name" value="Carboxylesterase_BioH"/>
</dbReference>
<organism evidence="3 5">
    <name type="scientific">Mycobacterium kubicae</name>
    <dbReference type="NCBI Taxonomy" id="120959"/>
    <lineage>
        <taxon>Bacteria</taxon>
        <taxon>Bacillati</taxon>
        <taxon>Actinomycetota</taxon>
        <taxon>Actinomycetes</taxon>
        <taxon>Mycobacteriales</taxon>
        <taxon>Mycobacteriaceae</taxon>
        <taxon>Mycobacterium</taxon>
        <taxon>Mycobacterium simiae complex</taxon>
    </lineage>
</organism>
<dbReference type="Proteomes" id="UP000465306">
    <property type="component" value="Unassembled WGS sequence"/>
</dbReference>
<dbReference type="InterPro" id="IPR029058">
    <property type="entry name" value="AB_hydrolase_fold"/>
</dbReference>
<dbReference type="SUPFAM" id="SSF53474">
    <property type="entry name" value="alpha/beta-Hydrolases"/>
    <property type="match status" value="1"/>
</dbReference>
<dbReference type="KEGG" id="mku:I2456_14055"/>
<dbReference type="Proteomes" id="UP000663583">
    <property type="component" value="Chromosome"/>
</dbReference>
<evidence type="ECO:0000313" key="5">
    <source>
        <dbReference type="Proteomes" id="UP000663583"/>
    </source>
</evidence>
<dbReference type="EMBL" id="CP065047">
    <property type="protein sequence ID" value="QPI35732.1"/>
    <property type="molecule type" value="Genomic_DNA"/>
</dbReference>
<evidence type="ECO:0000313" key="3">
    <source>
        <dbReference type="EMBL" id="QPI35732.1"/>
    </source>
</evidence>
<reference evidence="3" key="3">
    <citation type="submission" date="2020-11" db="EMBL/GenBank/DDBJ databases">
        <title>Intraspecies plasmid and genomic variation of Mycobacterium kubicae revealed by the complete genome sequences of two clinical isolates.</title>
        <authorList>
            <person name="Hendrix J.R."/>
            <person name="Epperson L.E."/>
            <person name="Honda J.R."/>
            <person name="Strong M."/>
        </authorList>
    </citation>
    <scope>NUCLEOTIDE SEQUENCE</scope>
    <source>
        <strain evidence="3">JCM 13573</strain>
    </source>
</reference>
<evidence type="ECO:0000313" key="2">
    <source>
        <dbReference type="EMBL" id="GFG65204.1"/>
    </source>
</evidence>
<name>A0AAX1J3M9_9MYCO</name>
<gene>
    <name evidence="2" type="primary">mhpC_3</name>
    <name evidence="3" type="ORF">I2456_14055</name>
    <name evidence="2" type="ORF">MKUB_26940</name>
</gene>
<dbReference type="Gene3D" id="3.40.50.1820">
    <property type="entry name" value="alpha/beta hydrolase"/>
    <property type="match status" value="1"/>
</dbReference>
<feature type="domain" description="AB hydrolase-1" evidence="1">
    <location>
        <begin position="18"/>
        <end position="245"/>
    </location>
</feature>
<evidence type="ECO:0000313" key="4">
    <source>
        <dbReference type="Proteomes" id="UP000465306"/>
    </source>
</evidence>
<dbReference type="RefSeq" id="WP_085074220.1">
    <property type="nucleotide sequence ID" value="NZ_BLKU01000003.1"/>
</dbReference>
<reference evidence="2 4" key="1">
    <citation type="journal article" date="2019" name="Emerg. Microbes Infect.">
        <title>Comprehensive subspecies identification of 175 nontuberculous mycobacteria species based on 7547 genomic profiles.</title>
        <authorList>
            <person name="Matsumoto Y."/>
            <person name="Kinjo T."/>
            <person name="Motooka D."/>
            <person name="Nabeya D."/>
            <person name="Jung N."/>
            <person name="Uechi K."/>
            <person name="Horii T."/>
            <person name="Iida T."/>
            <person name="Fujita J."/>
            <person name="Nakamura S."/>
        </authorList>
    </citation>
    <scope>NUCLEOTIDE SEQUENCE [LARGE SCALE GENOMIC DNA]</scope>
    <source>
        <strain evidence="2 4">JCM 13573</strain>
    </source>
</reference>
<reference evidence="2" key="2">
    <citation type="submission" date="2020-02" db="EMBL/GenBank/DDBJ databases">
        <authorList>
            <person name="Matsumoto Y."/>
            <person name="Kinjo T."/>
            <person name="Motooka D."/>
            <person name="Nabeya D."/>
            <person name="Jung N."/>
            <person name="Uechi K."/>
            <person name="Horii T."/>
            <person name="Iida T."/>
            <person name="Fujita J."/>
            <person name="Nakamura S."/>
        </authorList>
    </citation>
    <scope>NUCLEOTIDE SEQUENCE</scope>
    <source>
        <strain evidence="2">JCM 13573</strain>
    </source>
</reference>
<dbReference type="GO" id="GO:0016787">
    <property type="term" value="F:hydrolase activity"/>
    <property type="evidence" value="ECO:0007669"/>
    <property type="project" value="UniProtKB-KW"/>
</dbReference>
<sequence>MLEVIAKGKTSKSHPHPLLFVHGAYQNGRFWDQHFLNFFADRGFRAVAVSLRGHGASPTDKALRWCSISDYVDDVASIVNTLAPHPVLVGHSMGGFVVQKYMERNDVPAAVLLASAPPRGHLRTVLRCFRLNPWGSTKFSFTGRPADLYGETIAGARQMLFGRSAPDCLVDATTTQLQPESTRALLIDMTMSSVKKRRTTAPVYVLGAEQDMLYTDRDVRATAAFYGTRPTIIPDIGHSLTVEPAWPLVAESIVLLTQLSL</sequence>
<keyword evidence="3" id="KW-0378">Hydrolase</keyword>
<proteinExistence type="predicted"/>
<dbReference type="AlphaFoldDB" id="A0AAX1J3M9"/>
<accession>A0AAX1J3M9</accession>
<dbReference type="InterPro" id="IPR000073">
    <property type="entry name" value="AB_hydrolase_1"/>
</dbReference>
<protein>
    <submittedName>
        <fullName evidence="3">Alpha/beta hydrolase</fullName>
    </submittedName>
</protein>